<dbReference type="EMBL" id="QLMA01000004">
    <property type="protein sequence ID" value="RAJ81942.1"/>
    <property type="molecule type" value="Genomic_DNA"/>
</dbReference>
<dbReference type="OrthoDB" id="243791at2"/>
<keyword evidence="2" id="KW-1185">Reference proteome</keyword>
<evidence type="ECO:0000313" key="2">
    <source>
        <dbReference type="Proteomes" id="UP000249819"/>
    </source>
</evidence>
<dbReference type="Pfam" id="PF10127">
    <property type="entry name" value="RlaP"/>
    <property type="match status" value="1"/>
</dbReference>
<keyword evidence="1" id="KW-0808">Transferase</keyword>
<accession>A0A327VZN3</accession>
<organism evidence="1 2">
    <name type="scientific">Chitinophaga dinghuensis</name>
    <dbReference type="NCBI Taxonomy" id="1539050"/>
    <lineage>
        <taxon>Bacteria</taxon>
        <taxon>Pseudomonadati</taxon>
        <taxon>Bacteroidota</taxon>
        <taxon>Chitinophagia</taxon>
        <taxon>Chitinophagales</taxon>
        <taxon>Chitinophagaceae</taxon>
        <taxon>Chitinophaga</taxon>
    </lineage>
</organism>
<dbReference type="Proteomes" id="UP000249819">
    <property type="component" value="Unassembled WGS sequence"/>
</dbReference>
<protein>
    <submittedName>
        <fullName evidence="1">Putative nucleotidyltransferase</fullName>
    </submittedName>
</protein>
<dbReference type="AlphaFoldDB" id="A0A327VZN3"/>
<dbReference type="PANTHER" id="PTHR34817">
    <property type="entry name" value="NUCLEOTIDYLTRANSFERASE"/>
    <property type="match status" value="1"/>
</dbReference>
<dbReference type="InterPro" id="IPR018775">
    <property type="entry name" value="RlaP"/>
</dbReference>
<gene>
    <name evidence="1" type="ORF">CLV59_104167</name>
</gene>
<dbReference type="GO" id="GO:0016740">
    <property type="term" value="F:transferase activity"/>
    <property type="evidence" value="ECO:0007669"/>
    <property type="project" value="UniProtKB-KW"/>
</dbReference>
<evidence type="ECO:0000313" key="1">
    <source>
        <dbReference type="EMBL" id="RAJ81942.1"/>
    </source>
</evidence>
<dbReference type="RefSeq" id="WP_111592504.1">
    <property type="nucleotide sequence ID" value="NZ_QLMA01000004.1"/>
</dbReference>
<proteinExistence type="predicted"/>
<name>A0A327VZN3_9BACT</name>
<sequence length="354" mass="40333">MTFEALMQSPGQLLLKTISGSHAYNLAIATSDTDLKGVFILPEKEFYGLHYTPQVNNSSNDEVFFEIGRLIELLCKNNPNILELLNTPAHAVLFRHPLMDRIKPADFLSQLCMETFAGYAKAQIKKASGLNKKINKKFEETRKLVTDFCFVVHNNGTLPLSQWLQQQGFPQEACGLTALPNFRDGYLIYHHPQLRGIVSGEQANDVQLSSIPKGVTPLAVMTFNKDAYSVYCREYLEYWQWVENRNESRYQGTLAHGKSYDAKNMMHTFRLLSMAEEIARYHEVRVHREDRELLLRIRNGEFEYAALMDMVQEKLDGMEALYAASGLPPAPDVAKAEEILVSIRSDFYGASRLH</sequence>
<comment type="caution">
    <text evidence="1">The sequence shown here is derived from an EMBL/GenBank/DDBJ whole genome shotgun (WGS) entry which is preliminary data.</text>
</comment>
<dbReference type="PANTHER" id="PTHR34817:SF1">
    <property type="entry name" value="NUCLEOTIDYLTRANSFERASE"/>
    <property type="match status" value="1"/>
</dbReference>
<reference evidence="1 2" key="1">
    <citation type="submission" date="2018-06" db="EMBL/GenBank/DDBJ databases">
        <title>Genomic Encyclopedia of Archaeal and Bacterial Type Strains, Phase II (KMG-II): from individual species to whole genera.</title>
        <authorList>
            <person name="Goeker M."/>
        </authorList>
    </citation>
    <scope>NUCLEOTIDE SEQUENCE [LARGE SCALE GENOMIC DNA]</scope>
    <source>
        <strain evidence="1 2">DSM 29821</strain>
    </source>
</reference>